<protein>
    <submittedName>
        <fullName evidence="1">Uncharacterized protein</fullName>
    </submittedName>
</protein>
<organism evidence="1 2">
    <name type="scientific">Heterodera schachtii</name>
    <name type="common">Sugarbeet cyst nematode worm</name>
    <name type="synonym">Tylenchus schachtii</name>
    <dbReference type="NCBI Taxonomy" id="97005"/>
    <lineage>
        <taxon>Eukaryota</taxon>
        <taxon>Metazoa</taxon>
        <taxon>Ecdysozoa</taxon>
        <taxon>Nematoda</taxon>
        <taxon>Chromadorea</taxon>
        <taxon>Rhabditida</taxon>
        <taxon>Tylenchina</taxon>
        <taxon>Tylenchomorpha</taxon>
        <taxon>Tylenchoidea</taxon>
        <taxon>Heteroderidae</taxon>
        <taxon>Heteroderinae</taxon>
        <taxon>Heterodera</taxon>
    </lineage>
</organism>
<proteinExistence type="predicted"/>
<dbReference type="AlphaFoldDB" id="A0ABD2I2G0"/>
<dbReference type="Proteomes" id="UP001620645">
    <property type="component" value="Unassembled WGS sequence"/>
</dbReference>
<sequence length="109" mass="12082">MFSSAAIPSHQANEHLLLLGNWKGCNFGRREQNNHFAEKKSQSAIVSPNIGTHKPNIQIENKLNALFGVPPFQIVVPKTINCPVGLLEFIVRAKATFASSFTFPLLPRE</sequence>
<accession>A0ABD2I2G0</accession>
<gene>
    <name evidence="1" type="ORF">niasHS_015089</name>
</gene>
<name>A0ABD2I2G0_HETSC</name>
<evidence type="ECO:0000313" key="1">
    <source>
        <dbReference type="EMBL" id="KAL3074259.1"/>
    </source>
</evidence>
<comment type="caution">
    <text evidence="1">The sequence shown here is derived from an EMBL/GenBank/DDBJ whole genome shotgun (WGS) entry which is preliminary data.</text>
</comment>
<keyword evidence="2" id="KW-1185">Reference proteome</keyword>
<reference evidence="1 2" key="1">
    <citation type="submission" date="2024-10" db="EMBL/GenBank/DDBJ databases">
        <authorList>
            <person name="Kim D."/>
        </authorList>
    </citation>
    <scope>NUCLEOTIDE SEQUENCE [LARGE SCALE GENOMIC DNA]</scope>
    <source>
        <strain evidence="1">Taebaek</strain>
    </source>
</reference>
<dbReference type="EMBL" id="JBICCN010000357">
    <property type="protein sequence ID" value="KAL3074259.1"/>
    <property type="molecule type" value="Genomic_DNA"/>
</dbReference>
<evidence type="ECO:0000313" key="2">
    <source>
        <dbReference type="Proteomes" id="UP001620645"/>
    </source>
</evidence>